<comment type="caution">
    <text evidence="12">The sequence shown here is derived from an EMBL/GenBank/DDBJ whole genome shotgun (WGS) entry which is preliminary data.</text>
</comment>
<dbReference type="SUPFAM" id="SSF64484">
    <property type="entry name" value="beta and beta-prime subunits of DNA dependent RNA-polymerase"/>
    <property type="match status" value="1"/>
</dbReference>
<comment type="similarity">
    <text evidence="1 7">Belongs to the RNA polymerase beta chain family.</text>
</comment>
<dbReference type="Gene3D" id="3.90.1100.10">
    <property type="match status" value="1"/>
</dbReference>
<dbReference type="SUPFAM" id="SSF55287">
    <property type="entry name" value="RPB5-like RNA polymerase subunit"/>
    <property type="match status" value="1"/>
</dbReference>
<evidence type="ECO:0000259" key="11">
    <source>
        <dbReference type="Pfam" id="PF04565"/>
    </source>
</evidence>
<dbReference type="InterPro" id="IPR014724">
    <property type="entry name" value="RNA_pol_RPB2_OB-fold"/>
</dbReference>
<dbReference type="Gene3D" id="2.40.50.150">
    <property type="match status" value="1"/>
</dbReference>
<evidence type="ECO:0000256" key="7">
    <source>
        <dbReference type="RuleBase" id="RU000434"/>
    </source>
</evidence>
<accession>A0AAD5U4D5</accession>
<evidence type="ECO:0000313" key="12">
    <source>
        <dbReference type="EMBL" id="KAJ3224080.1"/>
    </source>
</evidence>
<dbReference type="InterPro" id="IPR015712">
    <property type="entry name" value="DNA-dir_RNA_pol_su2"/>
</dbReference>
<name>A0AAD5U4D5_9FUNG</name>
<sequence length="1120" mass="129096">MYAQSVSWSKIPPENHRKIILDKDPILIKHKLFKKHEKMSIEEFDTLGLDKSKLPKIYTNDLAARYCYAGVGDVVKIYRSDNKNDNRSYMSHIYILNYFTTPQVLHIITVVSPSSVDRSWTLTINALLLLHFIHISLLSIDLVNISSLRRLGCINFSLASGKCCNIFSMIDEFLLQFFHEYDVLGNIDKVYDNVPGMTSQCTFIQDDLEKNIFLVEVRLRSMHYKKDNRCSITFPKARYPLIVELSDNTFHVVTSPYKKSIPREQKTVRLSTLHADFLKIKEYIISAKYATIQEFETIETLLVSDLVGTGESIVDVHAIISKHVFGDKITKRVYIISLFVLCHQIYFRQNTDRDSYEYVEWMTPGKFALDYDERTFEILLKTGKITINNSVCEGISSVLSKRNGIDRLSSIRKIVIPIDENTDNLAIRSIHTSQKGYVCFSEISEGKTAGLSKHMAITCLVSPVFDSSELKYYLPLSSEPTSLIFIDGMCSTQFRSICRSQLKKIWKFIGVYYKDNSWYIRTTEGRPVRPMLHIETNEVHLVDPGEYIYHRHEYREINDQYIFGISSGLLPYVNHNQSARVVFASGMQKHMLPSISPKGYFNDYQQSLQTDIPIVTTQVHRTLMEYFGNNFGCYGRNCIVALTTFEGYNQEDAVVVNKKSVENGLFASIKYKRIIRDPTSIIYYDHKITGDIEKTAEKLLKDFRKNVQLIYHEDTGMHMEYRMLQIGDKIASRHAQKSIVGAIVDEGRLPYAIINGRKVVPDILINPHAIPSRMTIGQLMESNMSTNPRDGTAFRRHEPNTNNTYEMYNGETGIKIQRKITMGYVYYGALRQQVEDKYFARSGGPINYLSRQPLSGRSIGGGLRIGEMEIDALISHKAYNILNDVIEQSDKTTVRICTDCKRIVYGKSCKKDNHSTVEETVPTSYLISEQVISCLGVGQTKIINKYMTSMNGPSEYIFEYLYSTTKNYMEVNMLIDDILRRAKGYYISCKYCKRIARYEDQTCSMHSKTYQNDNIKKCDRPTLSGRPCQRKIAVDKVSCSQHMTSQEKYNDKLPEDNVPSQRTMFMLKKLQEKIDRGRPYYDPQNEVKKEKKKVECTPMPVDVDRLKSLITAYYDKYVNV</sequence>
<evidence type="ECO:0000256" key="5">
    <source>
        <dbReference type="ARBA" id="ARBA00022695"/>
    </source>
</evidence>
<keyword evidence="13" id="KW-1185">Reference proteome</keyword>
<dbReference type="Gene3D" id="3.90.1800.10">
    <property type="entry name" value="RNA polymerase alpha subunit dimerisation domain"/>
    <property type="match status" value="1"/>
</dbReference>
<organism evidence="12 13">
    <name type="scientific">Clydaea vesicula</name>
    <dbReference type="NCBI Taxonomy" id="447962"/>
    <lineage>
        <taxon>Eukaryota</taxon>
        <taxon>Fungi</taxon>
        <taxon>Fungi incertae sedis</taxon>
        <taxon>Chytridiomycota</taxon>
        <taxon>Chytridiomycota incertae sedis</taxon>
        <taxon>Chytridiomycetes</taxon>
        <taxon>Lobulomycetales</taxon>
        <taxon>Lobulomycetaceae</taxon>
        <taxon>Clydaea</taxon>
    </lineage>
</organism>
<evidence type="ECO:0000259" key="9">
    <source>
        <dbReference type="Pfam" id="PF01191"/>
    </source>
</evidence>
<dbReference type="EC" id="2.7.7.6" evidence="2"/>
<dbReference type="GO" id="GO:0006351">
    <property type="term" value="P:DNA-templated transcription"/>
    <property type="evidence" value="ECO:0007669"/>
    <property type="project" value="InterPro"/>
</dbReference>
<evidence type="ECO:0000313" key="13">
    <source>
        <dbReference type="Proteomes" id="UP001211065"/>
    </source>
</evidence>
<keyword evidence="4" id="KW-0808">Transferase</keyword>
<dbReference type="EMBL" id="JADGJW010000106">
    <property type="protein sequence ID" value="KAJ3224080.1"/>
    <property type="molecule type" value="Genomic_DNA"/>
</dbReference>
<evidence type="ECO:0000259" key="8">
    <source>
        <dbReference type="Pfam" id="PF00562"/>
    </source>
</evidence>
<protein>
    <recommendedName>
        <fullName evidence="2">DNA-directed RNA polymerase</fullName>
        <ecNumber evidence="2">2.7.7.6</ecNumber>
    </recommendedName>
</protein>
<dbReference type="InterPro" id="IPR037033">
    <property type="entry name" value="DNA-dir_RNAP_su2_hyb_sf"/>
</dbReference>
<dbReference type="Proteomes" id="UP001211065">
    <property type="component" value="Unassembled WGS sequence"/>
</dbReference>
<dbReference type="Gene3D" id="3.90.940.20">
    <property type="entry name" value="RPB5-like RNA polymerase subunit"/>
    <property type="match status" value="1"/>
</dbReference>
<evidence type="ECO:0000259" key="10">
    <source>
        <dbReference type="Pfam" id="PF04560"/>
    </source>
</evidence>
<dbReference type="InterPro" id="IPR007641">
    <property type="entry name" value="RNA_pol_Rpb2_7"/>
</dbReference>
<keyword evidence="6" id="KW-0804">Transcription</keyword>
<evidence type="ECO:0000256" key="1">
    <source>
        <dbReference type="ARBA" id="ARBA00006835"/>
    </source>
</evidence>
<dbReference type="AlphaFoldDB" id="A0AAD5U4D5"/>
<evidence type="ECO:0000256" key="6">
    <source>
        <dbReference type="ARBA" id="ARBA00023163"/>
    </source>
</evidence>
<keyword evidence="3" id="KW-0240">DNA-directed RNA polymerase</keyword>
<dbReference type="Pfam" id="PF04560">
    <property type="entry name" value="RNA_pol_Rpb2_7"/>
    <property type="match status" value="1"/>
</dbReference>
<evidence type="ECO:0000256" key="3">
    <source>
        <dbReference type="ARBA" id="ARBA00022478"/>
    </source>
</evidence>
<reference evidence="12" key="1">
    <citation type="submission" date="2020-05" db="EMBL/GenBank/DDBJ databases">
        <title>Phylogenomic resolution of chytrid fungi.</title>
        <authorList>
            <person name="Stajich J.E."/>
            <person name="Amses K."/>
            <person name="Simmons R."/>
            <person name="Seto K."/>
            <person name="Myers J."/>
            <person name="Bonds A."/>
            <person name="Quandt C.A."/>
            <person name="Barry K."/>
            <person name="Liu P."/>
            <person name="Grigoriev I."/>
            <person name="Longcore J.E."/>
            <person name="James T.Y."/>
        </authorList>
    </citation>
    <scope>NUCLEOTIDE SEQUENCE</scope>
    <source>
        <strain evidence="12">JEL0476</strain>
    </source>
</reference>
<dbReference type="InterPro" id="IPR007645">
    <property type="entry name" value="RNA_pol_Rpb2_3"/>
</dbReference>
<dbReference type="Gene3D" id="2.40.270.10">
    <property type="entry name" value="DNA-directed RNA polymerase, subunit 2, domain 6"/>
    <property type="match status" value="2"/>
</dbReference>
<evidence type="ECO:0000256" key="2">
    <source>
        <dbReference type="ARBA" id="ARBA00012418"/>
    </source>
</evidence>
<dbReference type="GO" id="GO:0000428">
    <property type="term" value="C:DNA-directed RNA polymerase complex"/>
    <property type="evidence" value="ECO:0007669"/>
    <property type="project" value="UniProtKB-KW"/>
</dbReference>
<evidence type="ECO:0000256" key="4">
    <source>
        <dbReference type="ARBA" id="ARBA00022679"/>
    </source>
</evidence>
<dbReference type="GO" id="GO:0032549">
    <property type="term" value="F:ribonucleoside binding"/>
    <property type="evidence" value="ECO:0007669"/>
    <property type="project" value="InterPro"/>
</dbReference>
<dbReference type="GO" id="GO:0003899">
    <property type="term" value="F:DNA-directed RNA polymerase activity"/>
    <property type="evidence" value="ECO:0007669"/>
    <property type="project" value="UniProtKB-EC"/>
</dbReference>
<feature type="domain" description="RNA polymerase Rpb2" evidence="11">
    <location>
        <begin position="398"/>
        <end position="461"/>
    </location>
</feature>
<dbReference type="GO" id="GO:0003677">
    <property type="term" value="F:DNA binding"/>
    <property type="evidence" value="ECO:0007669"/>
    <property type="project" value="InterPro"/>
</dbReference>
<dbReference type="Pfam" id="PF01191">
    <property type="entry name" value="RNA_pol_Rpb5_C"/>
    <property type="match status" value="1"/>
</dbReference>
<dbReference type="InterPro" id="IPR035913">
    <property type="entry name" value="RPB5-like_sf"/>
</dbReference>
<feature type="domain" description="RNA polymerase subunit H/Rpb5 C-terminal" evidence="9">
    <location>
        <begin position="28"/>
        <end position="83"/>
    </location>
</feature>
<keyword evidence="5" id="KW-0548">Nucleotidyltransferase</keyword>
<feature type="domain" description="RNA polymerase Rpb2" evidence="10">
    <location>
        <begin position="861"/>
        <end position="925"/>
    </location>
</feature>
<dbReference type="InterPro" id="IPR000783">
    <property type="entry name" value="RNA_pol_subH/Rpb5_C"/>
</dbReference>
<gene>
    <name evidence="12" type="ORF">HK099_000292</name>
</gene>
<dbReference type="InterPro" id="IPR007120">
    <property type="entry name" value="DNA-dir_RNAP_su2_dom"/>
</dbReference>
<feature type="domain" description="DNA-directed RNA polymerase subunit 2 hybrid-binding" evidence="8">
    <location>
        <begin position="720"/>
        <end position="858"/>
    </location>
</feature>
<proteinExistence type="inferred from homology"/>
<feature type="domain" description="DNA-directed RNA polymerase subunit 2 hybrid-binding" evidence="8">
    <location>
        <begin position="568"/>
        <end position="701"/>
    </location>
</feature>
<dbReference type="Pfam" id="PF00562">
    <property type="entry name" value="RNA_pol_Rpb2_6"/>
    <property type="match status" value="2"/>
</dbReference>
<dbReference type="Pfam" id="PF04565">
    <property type="entry name" value="RNA_pol_Rpb2_3"/>
    <property type="match status" value="1"/>
</dbReference>
<dbReference type="PANTHER" id="PTHR20856">
    <property type="entry name" value="DNA-DIRECTED RNA POLYMERASE I SUBUNIT 2"/>
    <property type="match status" value="1"/>
</dbReference>